<keyword evidence="7 15" id="KW-0862">Zinc</keyword>
<evidence type="ECO:0000313" key="19">
    <source>
        <dbReference type="Proteomes" id="UP000625316"/>
    </source>
</evidence>
<keyword evidence="6 15" id="KW-0378">Hydrolase</keyword>
<dbReference type="GO" id="GO:0031676">
    <property type="term" value="C:plasma membrane-derived thylakoid membrane"/>
    <property type="evidence" value="ECO:0007669"/>
    <property type="project" value="UniProtKB-SubCell"/>
</dbReference>
<dbReference type="SUPFAM" id="SSF140990">
    <property type="entry name" value="FtsH protease domain-like"/>
    <property type="match status" value="1"/>
</dbReference>
<dbReference type="InterPro" id="IPR003593">
    <property type="entry name" value="AAA+_ATPase"/>
</dbReference>
<dbReference type="EC" id="3.4.24.-" evidence="15"/>
<dbReference type="PANTHER" id="PTHR23076:SF113">
    <property type="entry name" value="ATP-DEPENDENT ZINC METALLOPROTEASE FTSH 1, CHLOROPLASTIC-RELATED"/>
    <property type="match status" value="1"/>
</dbReference>
<evidence type="ECO:0000256" key="1">
    <source>
        <dbReference type="ARBA" id="ARBA00010044"/>
    </source>
</evidence>
<keyword evidence="5 15" id="KW-0547">Nucleotide-binding</keyword>
<comment type="subcellular location">
    <subcellularLocation>
        <location evidence="13 15">Cellular thylakoid membrane</location>
        <topology evidence="13 15">Multi-pass membrane protein</topology>
        <orientation evidence="13 15">Stromal side</orientation>
    </subcellularLocation>
</comment>
<dbReference type="Pfam" id="PF00004">
    <property type="entry name" value="AAA"/>
    <property type="match status" value="1"/>
</dbReference>
<dbReference type="FunFam" id="3.40.50.300:FF:000001">
    <property type="entry name" value="ATP-dependent zinc metalloprotease FtsH"/>
    <property type="match status" value="1"/>
</dbReference>
<evidence type="ECO:0000256" key="11">
    <source>
        <dbReference type="ARBA" id="ARBA00023078"/>
    </source>
</evidence>
<keyword evidence="4 15" id="KW-0479">Metal-binding</keyword>
<evidence type="ECO:0000256" key="8">
    <source>
        <dbReference type="ARBA" id="ARBA00022840"/>
    </source>
</evidence>
<evidence type="ECO:0000256" key="16">
    <source>
        <dbReference type="RuleBase" id="RU003651"/>
    </source>
</evidence>
<keyword evidence="3 15" id="KW-0812">Transmembrane</keyword>
<evidence type="ECO:0000256" key="14">
    <source>
        <dbReference type="ARBA" id="ARBA00061570"/>
    </source>
</evidence>
<keyword evidence="11 15" id="KW-0793">Thylakoid</keyword>
<reference evidence="18" key="1">
    <citation type="submission" date="2020-10" db="EMBL/GenBank/DDBJ databases">
        <authorList>
            <person name="Castelo-Branco R."/>
            <person name="Eusebio N."/>
            <person name="Adriana R."/>
            <person name="Vieira A."/>
            <person name="Brugerolle De Fraissinette N."/>
            <person name="Rezende De Castro R."/>
            <person name="Schneider M.P."/>
            <person name="Vasconcelos V."/>
            <person name="Leao P.N."/>
        </authorList>
    </citation>
    <scope>NUCLEOTIDE SEQUENCE</scope>
    <source>
        <strain evidence="18">LEGE 11480</strain>
    </source>
</reference>
<dbReference type="InterPro" id="IPR041569">
    <property type="entry name" value="AAA_lid_3"/>
</dbReference>
<dbReference type="SUPFAM" id="SSF52540">
    <property type="entry name" value="P-loop containing nucleoside triphosphate hydrolases"/>
    <property type="match status" value="1"/>
</dbReference>
<comment type="function">
    <text evidence="15">Acts as a processive, ATP-dependent zinc metallopeptidase for both cytoplasmic and membrane proteins. Plays a role in the quality control of integral membrane proteins.</text>
</comment>
<dbReference type="GO" id="GO:0016887">
    <property type="term" value="F:ATP hydrolysis activity"/>
    <property type="evidence" value="ECO:0007669"/>
    <property type="project" value="UniProtKB-UniRule"/>
</dbReference>
<evidence type="ECO:0000256" key="2">
    <source>
        <dbReference type="ARBA" id="ARBA00022670"/>
    </source>
</evidence>
<evidence type="ECO:0000259" key="17">
    <source>
        <dbReference type="SMART" id="SM00382"/>
    </source>
</evidence>
<keyword evidence="12 15" id="KW-0472">Membrane</keyword>
<feature type="domain" description="AAA+ ATPase" evidence="17">
    <location>
        <begin position="163"/>
        <end position="303"/>
    </location>
</feature>
<organism evidence="18 19">
    <name type="scientific">Romeriopsis navalis LEGE 11480</name>
    <dbReference type="NCBI Taxonomy" id="2777977"/>
    <lineage>
        <taxon>Bacteria</taxon>
        <taxon>Bacillati</taxon>
        <taxon>Cyanobacteriota</taxon>
        <taxon>Cyanophyceae</taxon>
        <taxon>Leptolyngbyales</taxon>
        <taxon>Leptolyngbyaceae</taxon>
        <taxon>Romeriopsis</taxon>
        <taxon>Romeriopsis navalis</taxon>
    </lineage>
</organism>
<protein>
    <recommendedName>
        <fullName evidence="15">ATP-dependent zinc metalloprotease FtsH</fullName>
        <ecNumber evidence="15">3.4.24.-</ecNumber>
    </recommendedName>
</protein>
<dbReference type="GO" id="GO:0030163">
    <property type="term" value="P:protein catabolic process"/>
    <property type="evidence" value="ECO:0007669"/>
    <property type="project" value="UniProtKB-UniRule"/>
</dbReference>
<evidence type="ECO:0000256" key="15">
    <source>
        <dbReference type="HAMAP-Rule" id="MF_01458"/>
    </source>
</evidence>
<evidence type="ECO:0000256" key="12">
    <source>
        <dbReference type="ARBA" id="ARBA00023136"/>
    </source>
</evidence>
<dbReference type="InterPro" id="IPR037219">
    <property type="entry name" value="Peptidase_M41-like"/>
</dbReference>
<dbReference type="GO" id="GO:0008270">
    <property type="term" value="F:zinc ion binding"/>
    <property type="evidence" value="ECO:0007669"/>
    <property type="project" value="UniProtKB-UniRule"/>
</dbReference>
<evidence type="ECO:0000256" key="6">
    <source>
        <dbReference type="ARBA" id="ARBA00022801"/>
    </source>
</evidence>
<evidence type="ECO:0000256" key="10">
    <source>
        <dbReference type="ARBA" id="ARBA00023049"/>
    </source>
</evidence>
<evidence type="ECO:0000313" key="18">
    <source>
        <dbReference type="EMBL" id="MBE9031040.1"/>
    </source>
</evidence>
<feature type="active site" evidence="15">
    <location>
        <position position="395"/>
    </location>
</feature>
<keyword evidence="19" id="KW-1185">Reference proteome</keyword>
<dbReference type="RefSeq" id="WP_319633209.1">
    <property type="nucleotide sequence ID" value="NZ_JADEXQ010000051.1"/>
</dbReference>
<dbReference type="PROSITE" id="PS00674">
    <property type="entry name" value="AAA"/>
    <property type="match status" value="1"/>
</dbReference>
<accession>A0A928Z5A0</accession>
<sequence>MKTVAISQSAYSEFQTQIRAQQVARVLIKPQRIEYSLKPEFGGAHYYTLPAGPAQDLQAFLREHNVEFALLPDSDITPASWVGLLLSAGMMIGSFVWLSKFSEAGGGAGVMGVGKSKARTYKGGNTGITFADVAGVDEAKQELQEVVDFLQNGEKYRRIGAKIPKGVLLVGPPGTGKTLLAKAVAGEAGVPFLSMSGSEFVELYVGVGASRVRDLFTQAKRQSPCIIFIDELDAIGKSRGSNPSMGGNDEREQTLNQLLTEMDGFDGNDGVILIAATNRPEILDPALRRPGRFDRQVLVDRPDKSGREQILQVHAQKVILGEDVDLATIATQTAGFAGADLANLVNEAALMAARHNRQAVLMMDFAEAFERVVAGLEKRSRVLSDTERRTVAYHEVGHALVGALMPGGSKVSKISIVPRGMGALGYTMQTPEEDRFLMLEDELRGQIAMLLGGRSAEEIVFGKVSSGASDDIQKATDLSERAITQYGMSDTLGPIAFEKTQAQFLEGSTTRRSISGEVATEIDRLVKETIDNAHDMALEILKLNRDLMESTTQTLLETEVLEGKQLAAMLTQVQAPAGLDAWLTNQSLTHQA</sequence>
<dbReference type="InterPro" id="IPR027417">
    <property type="entry name" value="P-loop_NTPase"/>
</dbReference>
<comment type="cofactor">
    <cofactor evidence="15">
        <name>Zn(2+)</name>
        <dbReference type="ChEBI" id="CHEBI:29105"/>
    </cofactor>
    <text evidence="15">Binds 1 zinc ion per subunit.</text>
</comment>
<evidence type="ECO:0000256" key="3">
    <source>
        <dbReference type="ARBA" id="ARBA00022692"/>
    </source>
</evidence>
<feature type="binding site" evidence="15">
    <location>
        <position position="398"/>
    </location>
    <ligand>
        <name>Zn(2+)</name>
        <dbReference type="ChEBI" id="CHEBI:29105"/>
        <note>catalytic</note>
    </ligand>
</feature>
<dbReference type="GO" id="GO:0004222">
    <property type="term" value="F:metalloendopeptidase activity"/>
    <property type="evidence" value="ECO:0007669"/>
    <property type="project" value="InterPro"/>
</dbReference>
<comment type="caution">
    <text evidence="18">The sequence shown here is derived from an EMBL/GenBank/DDBJ whole genome shotgun (WGS) entry which is preliminary data.</text>
</comment>
<dbReference type="AlphaFoldDB" id="A0A928Z5A0"/>
<evidence type="ECO:0000256" key="4">
    <source>
        <dbReference type="ARBA" id="ARBA00022723"/>
    </source>
</evidence>
<proteinExistence type="inferred from homology"/>
<dbReference type="InterPro" id="IPR005936">
    <property type="entry name" value="FtsH"/>
</dbReference>
<evidence type="ECO:0000256" key="7">
    <source>
        <dbReference type="ARBA" id="ARBA00022833"/>
    </source>
</evidence>
<feature type="binding site" evidence="15">
    <location>
        <position position="471"/>
    </location>
    <ligand>
        <name>Zn(2+)</name>
        <dbReference type="ChEBI" id="CHEBI:29105"/>
        <note>catalytic</note>
    </ligand>
</feature>
<name>A0A928Z5A0_9CYAN</name>
<comment type="subunit">
    <text evidence="15">Homohexamer.</text>
</comment>
<dbReference type="EMBL" id="JADEXQ010000051">
    <property type="protein sequence ID" value="MBE9031040.1"/>
    <property type="molecule type" value="Genomic_DNA"/>
</dbReference>
<dbReference type="InterPro" id="IPR000642">
    <property type="entry name" value="Peptidase_M41"/>
</dbReference>
<dbReference type="HAMAP" id="MF_01458">
    <property type="entry name" value="FtsH"/>
    <property type="match status" value="1"/>
</dbReference>
<feature type="binding site" evidence="15">
    <location>
        <begin position="171"/>
        <end position="178"/>
    </location>
    <ligand>
        <name>ATP</name>
        <dbReference type="ChEBI" id="CHEBI:30616"/>
    </ligand>
</feature>
<evidence type="ECO:0000256" key="13">
    <source>
        <dbReference type="ARBA" id="ARBA00060402"/>
    </source>
</evidence>
<keyword evidence="2 15" id="KW-0645">Protease</keyword>
<evidence type="ECO:0000256" key="5">
    <source>
        <dbReference type="ARBA" id="ARBA00022741"/>
    </source>
</evidence>
<dbReference type="NCBIfam" id="TIGR01241">
    <property type="entry name" value="FtsH_fam"/>
    <property type="match status" value="1"/>
</dbReference>
<comment type="similarity">
    <text evidence="16">Belongs to the AAA ATPase family.</text>
</comment>
<evidence type="ECO:0000256" key="9">
    <source>
        <dbReference type="ARBA" id="ARBA00022989"/>
    </source>
</evidence>
<dbReference type="CDD" id="cd19501">
    <property type="entry name" value="RecA-like_FtsH"/>
    <property type="match status" value="1"/>
</dbReference>
<dbReference type="PANTHER" id="PTHR23076">
    <property type="entry name" value="METALLOPROTEASE M41 FTSH"/>
    <property type="match status" value="1"/>
</dbReference>
<dbReference type="GO" id="GO:0004176">
    <property type="term" value="F:ATP-dependent peptidase activity"/>
    <property type="evidence" value="ECO:0007669"/>
    <property type="project" value="InterPro"/>
</dbReference>
<dbReference type="InterPro" id="IPR003959">
    <property type="entry name" value="ATPase_AAA_core"/>
</dbReference>
<keyword evidence="9 15" id="KW-1133">Transmembrane helix</keyword>
<keyword evidence="10 15" id="KW-0482">Metalloprotease</keyword>
<dbReference type="FunFam" id="1.10.8.60:FF:000001">
    <property type="entry name" value="ATP-dependent zinc metalloprotease FtsH"/>
    <property type="match status" value="1"/>
</dbReference>
<dbReference type="Gene3D" id="3.40.50.300">
    <property type="entry name" value="P-loop containing nucleotide triphosphate hydrolases"/>
    <property type="match status" value="1"/>
</dbReference>
<dbReference type="FunFam" id="1.20.58.760:FF:000001">
    <property type="entry name" value="ATP-dependent zinc metalloprotease FtsH"/>
    <property type="match status" value="1"/>
</dbReference>
<comment type="similarity">
    <text evidence="1 15">In the C-terminal section; belongs to the peptidase M41 family.</text>
</comment>
<keyword evidence="8 15" id="KW-0067">ATP-binding</keyword>
<comment type="similarity">
    <text evidence="14 15">In the central section; belongs to the AAA ATPase family.</text>
</comment>
<dbReference type="Proteomes" id="UP000625316">
    <property type="component" value="Unassembled WGS sequence"/>
</dbReference>
<dbReference type="SMART" id="SM00382">
    <property type="entry name" value="AAA"/>
    <property type="match status" value="1"/>
</dbReference>
<dbReference type="Pfam" id="PF17862">
    <property type="entry name" value="AAA_lid_3"/>
    <property type="match status" value="1"/>
</dbReference>
<dbReference type="GO" id="GO:0006508">
    <property type="term" value="P:proteolysis"/>
    <property type="evidence" value="ECO:0007669"/>
    <property type="project" value="UniProtKB-KW"/>
</dbReference>
<gene>
    <name evidence="15 18" type="primary">ftsH</name>
    <name evidence="18" type="ORF">IQ266_15000</name>
</gene>
<dbReference type="GO" id="GO:0005524">
    <property type="term" value="F:ATP binding"/>
    <property type="evidence" value="ECO:0007669"/>
    <property type="project" value="UniProtKB-UniRule"/>
</dbReference>
<feature type="binding site" evidence="15">
    <location>
        <position position="394"/>
    </location>
    <ligand>
        <name>Zn(2+)</name>
        <dbReference type="ChEBI" id="CHEBI:29105"/>
        <note>catalytic</note>
    </ligand>
</feature>
<dbReference type="Pfam" id="PF01434">
    <property type="entry name" value="Peptidase_M41"/>
    <property type="match status" value="1"/>
</dbReference>
<dbReference type="Gene3D" id="1.20.58.760">
    <property type="entry name" value="Peptidase M41"/>
    <property type="match status" value="1"/>
</dbReference>
<dbReference type="InterPro" id="IPR003960">
    <property type="entry name" value="ATPase_AAA_CS"/>
</dbReference>
<dbReference type="Gene3D" id="1.10.8.60">
    <property type="match status" value="1"/>
</dbReference>